<evidence type="ECO:0000313" key="2">
    <source>
        <dbReference type="EMBL" id="KAE9597252.1"/>
    </source>
</evidence>
<evidence type="ECO:0000256" key="1">
    <source>
        <dbReference type="SAM" id="MobiDB-lite"/>
    </source>
</evidence>
<gene>
    <name evidence="2" type="ORF">Lalb_Chr16g0384591</name>
</gene>
<dbReference type="PANTHER" id="PTHR33095:SF81">
    <property type="entry name" value="OS07G0619500 PROTEIN"/>
    <property type="match status" value="1"/>
</dbReference>
<reference evidence="3" key="1">
    <citation type="journal article" date="2020" name="Nat. Commun.">
        <title>Genome sequence of the cluster root forming white lupin.</title>
        <authorList>
            <person name="Hufnagel B."/>
            <person name="Marques A."/>
            <person name="Soriano A."/>
            <person name="Marques L."/>
            <person name="Divol F."/>
            <person name="Doumas P."/>
            <person name="Sallet E."/>
            <person name="Mancinotti D."/>
            <person name="Carrere S."/>
            <person name="Marande W."/>
            <person name="Arribat S."/>
            <person name="Keller J."/>
            <person name="Huneau C."/>
            <person name="Blein T."/>
            <person name="Aime D."/>
            <person name="Laguerre M."/>
            <person name="Taylor J."/>
            <person name="Schubert V."/>
            <person name="Nelson M."/>
            <person name="Geu-Flores F."/>
            <person name="Crespi M."/>
            <person name="Gallardo-Guerrero K."/>
            <person name="Delaux P.-M."/>
            <person name="Salse J."/>
            <person name="Berges H."/>
            <person name="Guyot R."/>
            <person name="Gouzy J."/>
            <person name="Peret B."/>
        </authorList>
    </citation>
    <scope>NUCLEOTIDE SEQUENCE [LARGE SCALE GENOMIC DNA]</scope>
    <source>
        <strain evidence="3">cv. Amiga</strain>
    </source>
</reference>
<dbReference type="Proteomes" id="UP000447434">
    <property type="component" value="Chromosome 16"/>
</dbReference>
<sequence length="332" mass="37349">MEVVVAVAPPPSTAMDFNFDSNCSSPYITAPSSPQRFGNLFSSAPISPTRVSTFQWEQQSHVPKDDGFEFNFSGQLQPPFLSAADELFDGRKIKPLKPPPRLHSGEVITSPRSPKKGKNIFSPCHNQKRDNEHDPFEMAMEETRRREQQQQQQQGGRERVSSSPFSVRKGTRSLSLFRVSDIMYETDKKVVSSTTRNTKSSSSYISFLSSIPFTKGYKKWRLKNFLLFKSASEGRATDKEPLRNYDVLSKKATIEEDVKNSSFRSTQSSGSVCSRRRGPVSAHELHYTMNRAASDEMKKKTLLPYKQGLLGCLGFKGMNQISRGISSFSSRS</sequence>
<organism evidence="2 3">
    <name type="scientific">Lupinus albus</name>
    <name type="common">White lupine</name>
    <name type="synonym">Lupinus termis</name>
    <dbReference type="NCBI Taxonomy" id="3870"/>
    <lineage>
        <taxon>Eukaryota</taxon>
        <taxon>Viridiplantae</taxon>
        <taxon>Streptophyta</taxon>
        <taxon>Embryophyta</taxon>
        <taxon>Tracheophyta</taxon>
        <taxon>Spermatophyta</taxon>
        <taxon>Magnoliopsida</taxon>
        <taxon>eudicotyledons</taxon>
        <taxon>Gunneridae</taxon>
        <taxon>Pentapetalae</taxon>
        <taxon>rosids</taxon>
        <taxon>fabids</taxon>
        <taxon>Fabales</taxon>
        <taxon>Fabaceae</taxon>
        <taxon>Papilionoideae</taxon>
        <taxon>50 kb inversion clade</taxon>
        <taxon>genistoids sensu lato</taxon>
        <taxon>core genistoids</taxon>
        <taxon>Genisteae</taxon>
        <taxon>Lupinus</taxon>
    </lineage>
</organism>
<dbReference type="OrthoDB" id="667051at2759"/>
<dbReference type="EMBL" id="WOCE01000016">
    <property type="protein sequence ID" value="KAE9597252.1"/>
    <property type="molecule type" value="Genomic_DNA"/>
</dbReference>
<protein>
    <submittedName>
        <fullName evidence="2">Uncharacterized protein</fullName>
    </submittedName>
</protein>
<feature type="compositionally biased region" description="Basic and acidic residues" evidence="1">
    <location>
        <begin position="127"/>
        <end position="148"/>
    </location>
</feature>
<name>A0A6A5MIT2_LUPAL</name>
<dbReference type="Pfam" id="PF07816">
    <property type="entry name" value="DUF1645"/>
    <property type="match status" value="1"/>
</dbReference>
<accession>A0A6A5MIT2</accession>
<evidence type="ECO:0000313" key="3">
    <source>
        <dbReference type="Proteomes" id="UP000447434"/>
    </source>
</evidence>
<comment type="caution">
    <text evidence="2">The sequence shown here is derived from an EMBL/GenBank/DDBJ whole genome shotgun (WGS) entry which is preliminary data.</text>
</comment>
<dbReference type="PANTHER" id="PTHR33095">
    <property type="entry name" value="OS07G0619500 PROTEIN"/>
    <property type="match status" value="1"/>
</dbReference>
<feature type="region of interest" description="Disordered" evidence="1">
    <location>
        <begin position="93"/>
        <end position="167"/>
    </location>
</feature>
<keyword evidence="3" id="KW-1185">Reference proteome</keyword>
<dbReference type="AlphaFoldDB" id="A0A6A5MIT2"/>
<proteinExistence type="predicted"/>
<dbReference type="InterPro" id="IPR012442">
    <property type="entry name" value="DUF1645_plant"/>
</dbReference>